<proteinExistence type="predicted"/>
<dbReference type="EMBL" id="BX284604">
    <property type="protein sequence ID" value="CAA93468.1"/>
    <property type="molecule type" value="Genomic_DNA"/>
</dbReference>
<dbReference type="GeneID" id="185319"/>
<keyword evidence="4" id="KW-1185">Reference proteome</keyword>
<dbReference type="PaxDb" id="6239-F35G2.3"/>
<dbReference type="RefSeq" id="NP_502316.1">
    <property type="nucleotide sequence ID" value="NM_069915.1"/>
</dbReference>
<dbReference type="Bgee" id="WBGene00009437">
    <property type="expression patterns" value="Expressed in embryo and 2 other cell types or tissues"/>
</dbReference>
<protein>
    <submittedName>
        <fullName evidence="3">Uncharacterized protein</fullName>
    </submittedName>
</protein>
<dbReference type="STRING" id="6239.F35G2.3.1"/>
<keyword evidence="2" id="KW-0472">Membrane</keyword>
<dbReference type="UCSC" id="F35G2.3">
    <property type="organism name" value="c. elegans"/>
</dbReference>
<evidence type="ECO:0000256" key="1">
    <source>
        <dbReference type="SAM" id="Coils"/>
    </source>
</evidence>
<reference evidence="3 4" key="1">
    <citation type="journal article" date="1998" name="Science">
        <title>Genome sequence of the nematode C. elegans: a platform for investigating biology.</title>
        <authorList>
            <consortium name="The C. elegans sequencing consortium"/>
            <person name="Sulson J.E."/>
            <person name="Waterston R."/>
        </authorList>
    </citation>
    <scope>NUCLEOTIDE SEQUENCE [LARGE SCALE GENOMIC DNA]</scope>
    <source>
        <strain evidence="3 4">Bristol N2</strain>
    </source>
</reference>
<evidence type="ECO:0000313" key="5">
    <source>
        <dbReference type="WormBase" id="F35G2.3"/>
    </source>
</evidence>
<dbReference type="PhylomeDB" id="Q20064"/>
<dbReference type="SMR" id="Q20064"/>
<dbReference type="AGR" id="WB:WBGene00009437"/>
<dbReference type="eggNOG" id="ENOG502TIU0">
    <property type="taxonomic scope" value="Eukaryota"/>
</dbReference>
<dbReference type="Proteomes" id="UP000001940">
    <property type="component" value="Chromosome IV"/>
</dbReference>
<accession>Q20064</accession>
<dbReference type="AlphaFoldDB" id="Q20064"/>
<name>Q20064_CAEEL</name>
<organism evidence="3 4">
    <name type="scientific">Caenorhabditis elegans</name>
    <dbReference type="NCBI Taxonomy" id="6239"/>
    <lineage>
        <taxon>Eukaryota</taxon>
        <taxon>Metazoa</taxon>
        <taxon>Ecdysozoa</taxon>
        <taxon>Nematoda</taxon>
        <taxon>Chromadorea</taxon>
        <taxon>Rhabditida</taxon>
        <taxon>Rhabditina</taxon>
        <taxon>Rhabditomorpha</taxon>
        <taxon>Rhabditoidea</taxon>
        <taxon>Rhabditidae</taxon>
        <taxon>Peloderinae</taxon>
        <taxon>Caenorhabditis</taxon>
    </lineage>
</organism>
<sequence>MDNFPILFGLLYAVTVALLMLQIVEEKAKAHYQLKLMCESSEEMIKEHQKEMKIERSKISNHLIKIRMHQRDFVAKIGGLQRKLKERNEVIKELSQKLESLEFAEEDANELVDDLVQARKIIKEKNEMIELLKFEIEFNKTNFQNDLKSALQGSEEENKENNKIKSLFKVNNI</sequence>
<dbReference type="CTD" id="185319"/>
<keyword evidence="2" id="KW-1133">Transmembrane helix</keyword>
<evidence type="ECO:0000256" key="2">
    <source>
        <dbReference type="SAM" id="Phobius"/>
    </source>
</evidence>
<gene>
    <name evidence="3" type="ORF">CELE_F35G2.3</name>
    <name evidence="3 5" type="ORF">F35G2.3</name>
</gene>
<keyword evidence="2" id="KW-0812">Transmembrane</keyword>
<dbReference type="WormBase" id="F35G2.3">
    <property type="protein sequence ID" value="CE05810"/>
    <property type="gene ID" value="WBGene00009437"/>
</dbReference>
<dbReference type="KEGG" id="cel:CELE_F35G2.3"/>
<dbReference type="PIR" id="T21815">
    <property type="entry name" value="T21815"/>
</dbReference>
<dbReference type="HOGENOM" id="CLU_1549018_0_0_1"/>
<feature type="coiled-coil region" evidence="1">
    <location>
        <begin position="38"/>
        <end position="121"/>
    </location>
</feature>
<evidence type="ECO:0000313" key="3">
    <source>
        <dbReference type="EMBL" id="CAA93468.1"/>
    </source>
</evidence>
<feature type="transmembrane region" description="Helical" evidence="2">
    <location>
        <begin position="6"/>
        <end position="24"/>
    </location>
</feature>
<evidence type="ECO:0000313" key="4">
    <source>
        <dbReference type="Proteomes" id="UP000001940"/>
    </source>
</evidence>
<keyword evidence="1" id="KW-0175">Coiled coil</keyword>
<dbReference type="InParanoid" id="Q20064"/>
<dbReference type="OrthoDB" id="5874543at2759"/>